<keyword evidence="3" id="KW-0732">Signal</keyword>
<organism evidence="4 5">
    <name type="scientific">Orbilia javanica</name>
    <dbReference type="NCBI Taxonomy" id="47235"/>
    <lineage>
        <taxon>Eukaryota</taxon>
        <taxon>Fungi</taxon>
        <taxon>Dikarya</taxon>
        <taxon>Ascomycota</taxon>
        <taxon>Pezizomycotina</taxon>
        <taxon>Orbiliomycetes</taxon>
        <taxon>Orbiliales</taxon>
        <taxon>Orbiliaceae</taxon>
        <taxon>Orbilia</taxon>
    </lineage>
</organism>
<feature type="transmembrane region" description="Helical" evidence="2">
    <location>
        <begin position="517"/>
        <end position="535"/>
    </location>
</feature>
<evidence type="ECO:0000256" key="3">
    <source>
        <dbReference type="SAM" id="SignalP"/>
    </source>
</evidence>
<dbReference type="EMBL" id="JAVHNR010000001">
    <property type="protein sequence ID" value="KAK6356508.1"/>
    <property type="molecule type" value="Genomic_DNA"/>
</dbReference>
<dbReference type="AlphaFoldDB" id="A0AAN8N0C1"/>
<feature type="region of interest" description="Disordered" evidence="1">
    <location>
        <begin position="95"/>
        <end position="123"/>
    </location>
</feature>
<keyword evidence="5" id="KW-1185">Reference proteome</keyword>
<name>A0AAN8N0C1_9PEZI</name>
<keyword evidence="2" id="KW-0812">Transmembrane</keyword>
<keyword evidence="2" id="KW-0472">Membrane</keyword>
<protein>
    <submittedName>
        <fullName evidence="4">Uncharacterized protein</fullName>
    </submittedName>
</protein>
<keyword evidence="2" id="KW-1133">Transmembrane helix</keyword>
<accession>A0AAN8N0C1</accession>
<comment type="caution">
    <text evidence="4">The sequence shown here is derived from an EMBL/GenBank/DDBJ whole genome shotgun (WGS) entry which is preliminary data.</text>
</comment>
<dbReference type="Proteomes" id="UP001313282">
    <property type="component" value="Unassembled WGS sequence"/>
</dbReference>
<gene>
    <name evidence="4" type="ORF">TWF718_000866</name>
</gene>
<feature type="signal peptide" evidence="3">
    <location>
        <begin position="1"/>
        <end position="19"/>
    </location>
</feature>
<evidence type="ECO:0000313" key="4">
    <source>
        <dbReference type="EMBL" id="KAK6356508.1"/>
    </source>
</evidence>
<feature type="transmembrane region" description="Helical" evidence="2">
    <location>
        <begin position="484"/>
        <end position="505"/>
    </location>
</feature>
<evidence type="ECO:0000256" key="2">
    <source>
        <dbReference type="SAM" id="Phobius"/>
    </source>
</evidence>
<evidence type="ECO:0000313" key="5">
    <source>
        <dbReference type="Proteomes" id="UP001313282"/>
    </source>
</evidence>
<evidence type="ECO:0000256" key="1">
    <source>
        <dbReference type="SAM" id="MobiDB-lite"/>
    </source>
</evidence>
<feature type="transmembrane region" description="Helical" evidence="2">
    <location>
        <begin position="632"/>
        <end position="654"/>
    </location>
</feature>
<reference evidence="4 5" key="1">
    <citation type="submission" date="2019-10" db="EMBL/GenBank/DDBJ databases">
        <authorList>
            <person name="Palmer J.M."/>
        </authorList>
    </citation>
    <scope>NUCLEOTIDE SEQUENCE [LARGE SCALE GENOMIC DNA]</scope>
    <source>
        <strain evidence="4 5">TWF718</strain>
    </source>
</reference>
<sequence>MTVISGLLILQLAAVVVQGKLPGSVFRITPQPGQILFVLQFQLGRLFPSTAQIGLRVFTERKGVDNYNIFGPRITRNKPNPPVYIQKPSNVAGSTELAATSEARPPASPGKKTPPQNTHSGVEKLKTPYTWGTVQDLIYKQHFLTRVRNIHKWGRSNESAVLLILLSWFTIFILAQTRILRVDTWGFWSPDLEEHQNHYSSTGSHWKSDLTPVVDLLFSKNFSQTILDAKIIYHLEHIGERQGRLHDKVQRQLDGNAIVLDFMLKEIRNLKSAFSAVMDKRQMERQIDRLKDDIKQCNKDMLSRTIRKPIIIKQRPTYTVTKMTRTVIWQHYRTPSPRTTVSTKVIFYPNEPIKPQKANQLVGLGATQMLTDKDVDRIAQKLAKSLGIPYKDSGPNDPWWSIFPSFPRAGKGTEKAFTKQFESIIQLLCPDDPGLLKSSFASRIQSCIKRRQAAASIFQSRTQSTVSNRVLSTAVKFSGDLPPVGASIISGAFILAYGTALARRISGRHRTDRRRGVLRIFTIFISALNVIIWPARLATVWTQLQEQFEPVRRLPLSTRVLTAVRGYILAAPEGRLAWLLYNPQTWQRPYDLARRFRLGLGIRVDYGSSSYSFFEKVENFCCSSFIWGMKNITWIGIPYVVIKCSALLVIFTFITRGIPAIRIGVARIRYRISWVEGGIPIAIGGVLDFWRKNRAFFTKEWATGLPQLLHILLKQLIISIRKKILRSFQQAKEVAQRRVYKAGGTSVPFLKLFENNYIAPARLLEAARFYASKIWGTTQSLLSTIWKYFQGAVLGFLRAVRGSCRCISRWASFMVWTVRESGAQVSERIRGLIAFAARDAKIAIPTPGPSGF</sequence>
<proteinExistence type="predicted"/>
<feature type="chain" id="PRO_5042852901" evidence="3">
    <location>
        <begin position="20"/>
        <end position="852"/>
    </location>
</feature>